<keyword evidence="3" id="KW-1005">Bacterial flagellum biogenesis</keyword>
<proteinExistence type="predicted"/>
<sequence length="98" mass="10591">MTDEPLDRALGLSQAIEAAAVEGDWLRAAALVEERSPLLMSLSPTQTPEALEKIRTIQRIDVAITEHAKAGSDRIASQHSEAIGRIKAVSLYHTTGML</sequence>
<accession>A0A1H4G1K7</accession>
<dbReference type="STRING" id="83784.SAMN05192564_105248"/>
<evidence type="ECO:0000313" key="6">
    <source>
        <dbReference type="EMBL" id="SEB03479.1"/>
    </source>
</evidence>
<dbReference type="AlphaFoldDB" id="A0A1H4G1K7"/>
<keyword evidence="4" id="KW-0143">Chaperone</keyword>
<keyword evidence="7" id="KW-1185">Reference proteome</keyword>
<evidence type="ECO:0000256" key="4">
    <source>
        <dbReference type="ARBA" id="ARBA00023186"/>
    </source>
</evidence>
<evidence type="ECO:0000256" key="2">
    <source>
        <dbReference type="ARBA" id="ARBA00022490"/>
    </source>
</evidence>
<gene>
    <name evidence="6" type="ORF">SAMN05192564_105248</name>
</gene>
<dbReference type="EMBL" id="FNRQ01000005">
    <property type="protein sequence ID" value="SEB03479.1"/>
    <property type="molecule type" value="Genomic_DNA"/>
</dbReference>
<keyword evidence="2" id="KW-0963">Cytoplasm</keyword>
<comment type="subcellular location">
    <subcellularLocation>
        <location evidence="1">Cytoplasm</location>
        <location evidence="1">Cytosol</location>
    </subcellularLocation>
</comment>
<evidence type="ECO:0000256" key="3">
    <source>
        <dbReference type="ARBA" id="ARBA00022795"/>
    </source>
</evidence>
<evidence type="ECO:0000256" key="1">
    <source>
        <dbReference type="ARBA" id="ARBA00004514"/>
    </source>
</evidence>
<dbReference type="OrthoDB" id="9009188at2"/>
<evidence type="ECO:0000256" key="5">
    <source>
        <dbReference type="ARBA" id="ARBA00093797"/>
    </source>
</evidence>
<name>A0A1H4G1K7_9BURK</name>
<protein>
    <recommendedName>
        <fullName evidence="5">Flagellar protein FliT</fullName>
    </recommendedName>
</protein>
<evidence type="ECO:0000313" key="7">
    <source>
        <dbReference type="Proteomes" id="UP000198638"/>
    </source>
</evidence>
<organism evidence="6 7">
    <name type="scientific">Paraburkholderia sartisoli</name>
    <dbReference type="NCBI Taxonomy" id="83784"/>
    <lineage>
        <taxon>Bacteria</taxon>
        <taxon>Pseudomonadati</taxon>
        <taxon>Pseudomonadota</taxon>
        <taxon>Betaproteobacteria</taxon>
        <taxon>Burkholderiales</taxon>
        <taxon>Burkholderiaceae</taxon>
        <taxon>Paraburkholderia</taxon>
    </lineage>
</organism>
<dbReference type="Proteomes" id="UP000198638">
    <property type="component" value="Unassembled WGS sequence"/>
</dbReference>
<reference evidence="7" key="1">
    <citation type="submission" date="2016-10" db="EMBL/GenBank/DDBJ databases">
        <authorList>
            <person name="Varghese N."/>
            <person name="Submissions S."/>
        </authorList>
    </citation>
    <scope>NUCLEOTIDE SEQUENCE [LARGE SCALE GENOMIC DNA]</scope>
    <source>
        <strain evidence="7">LMG 24000</strain>
    </source>
</reference>
<dbReference type="InterPro" id="IPR008622">
    <property type="entry name" value="FliT"/>
</dbReference>
<dbReference type="RefSeq" id="WP_090535140.1">
    <property type="nucleotide sequence ID" value="NZ_FNRQ01000005.1"/>
</dbReference>
<dbReference type="Pfam" id="PF05400">
    <property type="entry name" value="FliT"/>
    <property type="match status" value="1"/>
</dbReference>